<proteinExistence type="predicted"/>
<dbReference type="PANTHER" id="PTHR35457">
    <property type="entry name" value="HEME A SYNTHASE"/>
    <property type="match status" value="1"/>
</dbReference>
<keyword evidence="8" id="KW-0350">Heme biosynthesis</keyword>
<comment type="pathway">
    <text evidence="11">Porphyrin-containing compound metabolism.</text>
</comment>
<feature type="transmembrane region" description="Helical" evidence="12">
    <location>
        <begin position="139"/>
        <end position="163"/>
    </location>
</feature>
<dbReference type="InterPro" id="IPR003780">
    <property type="entry name" value="COX15/CtaA_fam"/>
</dbReference>
<evidence type="ECO:0000256" key="2">
    <source>
        <dbReference type="ARBA" id="ARBA00022475"/>
    </source>
</evidence>
<evidence type="ECO:0000256" key="12">
    <source>
        <dbReference type="SAM" id="Phobius"/>
    </source>
</evidence>
<comment type="subcellular location">
    <subcellularLocation>
        <location evidence="1">Membrane</location>
        <topology evidence="1">Multi-pass membrane protein</topology>
    </subcellularLocation>
</comment>
<feature type="transmembrane region" description="Helical" evidence="12">
    <location>
        <begin position="298"/>
        <end position="320"/>
    </location>
</feature>
<evidence type="ECO:0000256" key="6">
    <source>
        <dbReference type="ARBA" id="ARBA00023002"/>
    </source>
</evidence>
<dbReference type="PANTHER" id="PTHR35457:SF1">
    <property type="entry name" value="HEME A SYNTHASE"/>
    <property type="match status" value="1"/>
</dbReference>
<evidence type="ECO:0008006" key="14">
    <source>
        <dbReference type="Google" id="ProtNLM"/>
    </source>
</evidence>
<evidence type="ECO:0000256" key="10">
    <source>
        <dbReference type="ARBA" id="ARBA00023157"/>
    </source>
</evidence>
<feature type="transmembrane region" description="Helical" evidence="12">
    <location>
        <begin position="31"/>
        <end position="51"/>
    </location>
</feature>
<dbReference type="InterPro" id="IPR050450">
    <property type="entry name" value="COX15/CtaA_HemeA_synthase"/>
</dbReference>
<keyword evidence="5 12" id="KW-1133">Transmembrane helix</keyword>
<evidence type="ECO:0000256" key="4">
    <source>
        <dbReference type="ARBA" id="ARBA00022723"/>
    </source>
</evidence>
<gene>
    <name evidence="13" type="ORF">LCGC14_2602890</name>
</gene>
<dbReference type="Pfam" id="PF02628">
    <property type="entry name" value="COX15-CtaA"/>
    <property type="match status" value="2"/>
</dbReference>
<evidence type="ECO:0000256" key="3">
    <source>
        <dbReference type="ARBA" id="ARBA00022692"/>
    </source>
</evidence>
<keyword evidence="2" id="KW-1003">Cell membrane</keyword>
<keyword evidence="3 12" id="KW-0812">Transmembrane</keyword>
<accession>A0A0F9AVZ2</accession>
<keyword evidence="4" id="KW-0479">Metal-binding</keyword>
<feature type="transmembrane region" description="Helical" evidence="12">
    <location>
        <begin position="84"/>
        <end position="104"/>
    </location>
</feature>
<organism evidence="13">
    <name type="scientific">marine sediment metagenome</name>
    <dbReference type="NCBI Taxonomy" id="412755"/>
    <lineage>
        <taxon>unclassified sequences</taxon>
        <taxon>metagenomes</taxon>
        <taxon>ecological metagenomes</taxon>
    </lineage>
</organism>
<evidence type="ECO:0000256" key="5">
    <source>
        <dbReference type="ARBA" id="ARBA00022989"/>
    </source>
</evidence>
<sequence length="328" mass="34742">MLKAITSAASGERGLAAWLSRLRPLFDIRSLALLSVIATYALIILGGTVRVTDSGLACPDWPRCQGQWIPTLEGHVLIEYSHRLAAASVGLIILGTAIAAWLWYRENRFVVAGSTIAVVLVTVQALVGGVTVNMELPDTIVALHLAIALIILAVLVATAVGAFRYRRLAPSDTPDPDRVLSPGAAPSLAVVTALATLGLILLGSYVANSGAALVYPDWPLFDGRLVSAGGRLADLHWAHRMMAVIVGLLVLGLAVQTWRQGRRPVLIAAMGCALVLYVAEVLVGASNIWFELASSVRIVHLALASALWVALVFTAVWAYAERIGVPGK</sequence>
<evidence type="ECO:0000313" key="13">
    <source>
        <dbReference type="EMBL" id="KKL05752.1"/>
    </source>
</evidence>
<dbReference type="GO" id="GO:0016491">
    <property type="term" value="F:oxidoreductase activity"/>
    <property type="evidence" value="ECO:0007669"/>
    <property type="project" value="UniProtKB-KW"/>
</dbReference>
<comment type="caution">
    <text evidence="13">The sequence shown here is derived from an EMBL/GenBank/DDBJ whole genome shotgun (WGS) entry which is preliminary data.</text>
</comment>
<evidence type="ECO:0000256" key="8">
    <source>
        <dbReference type="ARBA" id="ARBA00023133"/>
    </source>
</evidence>
<dbReference type="GO" id="GO:0016020">
    <property type="term" value="C:membrane"/>
    <property type="evidence" value="ECO:0007669"/>
    <property type="project" value="UniProtKB-SubCell"/>
</dbReference>
<keyword evidence="9 12" id="KW-0472">Membrane</keyword>
<keyword evidence="7" id="KW-0408">Iron</keyword>
<keyword evidence="10" id="KW-1015">Disulfide bond</keyword>
<feature type="transmembrane region" description="Helical" evidence="12">
    <location>
        <begin position="184"/>
        <end position="207"/>
    </location>
</feature>
<reference evidence="13" key="1">
    <citation type="journal article" date="2015" name="Nature">
        <title>Complex archaea that bridge the gap between prokaryotes and eukaryotes.</title>
        <authorList>
            <person name="Spang A."/>
            <person name="Saw J.H."/>
            <person name="Jorgensen S.L."/>
            <person name="Zaremba-Niedzwiedzka K."/>
            <person name="Martijn J."/>
            <person name="Lind A.E."/>
            <person name="van Eijk R."/>
            <person name="Schleper C."/>
            <person name="Guy L."/>
            <person name="Ettema T.J."/>
        </authorList>
    </citation>
    <scope>NUCLEOTIDE SEQUENCE</scope>
</reference>
<dbReference type="GO" id="GO:0006784">
    <property type="term" value="P:heme A biosynthetic process"/>
    <property type="evidence" value="ECO:0007669"/>
    <property type="project" value="InterPro"/>
</dbReference>
<feature type="transmembrane region" description="Helical" evidence="12">
    <location>
        <begin position="109"/>
        <end position="127"/>
    </location>
</feature>
<protein>
    <recommendedName>
        <fullName evidence="14">Cytochrome oxidase assembly protein</fullName>
    </recommendedName>
</protein>
<evidence type="ECO:0000256" key="7">
    <source>
        <dbReference type="ARBA" id="ARBA00023004"/>
    </source>
</evidence>
<dbReference type="GO" id="GO:0046872">
    <property type="term" value="F:metal ion binding"/>
    <property type="evidence" value="ECO:0007669"/>
    <property type="project" value="UniProtKB-KW"/>
</dbReference>
<evidence type="ECO:0000256" key="11">
    <source>
        <dbReference type="ARBA" id="ARBA00023444"/>
    </source>
</evidence>
<evidence type="ECO:0000256" key="1">
    <source>
        <dbReference type="ARBA" id="ARBA00004141"/>
    </source>
</evidence>
<keyword evidence="6" id="KW-0560">Oxidoreductase</keyword>
<dbReference type="EMBL" id="LAZR01043986">
    <property type="protein sequence ID" value="KKL05752.1"/>
    <property type="molecule type" value="Genomic_DNA"/>
</dbReference>
<evidence type="ECO:0000256" key="9">
    <source>
        <dbReference type="ARBA" id="ARBA00023136"/>
    </source>
</evidence>
<dbReference type="AlphaFoldDB" id="A0A0F9AVZ2"/>
<name>A0A0F9AVZ2_9ZZZZ</name>
<feature type="transmembrane region" description="Helical" evidence="12">
    <location>
        <begin position="237"/>
        <end position="258"/>
    </location>
</feature>
<feature type="transmembrane region" description="Helical" evidence="12">
    <location>
        <begin position="265"/>
        <end position="286"/>
    </location>
</feature>